<dbReference type="KEGG" id="spar:SPRG_14159"/>
<keyword evidence="2" id="KW-0479">Metal-binding</keyword>
<dbReference type="EMBL" id="KK583326">
    <property type="protein sequence ID" value="KDO20011.1"/>
    <property type="molecule type" value="Genomic_DNA"/>
</dbReference>
<organism evidence="4 5">
    <name type="scientific">Saprolegnia parasitica (strain CBS 223.65)</name>
    <dbReference type="NCBI Taxonomy" id="695850"/>
    <lineage>
        <taxon>Eukaryota</taxon>
        <taxon>Sar</taxon>
        <taxon>Stramenopiles</taxon>
        <taxon>Oomycota</taxon>
        <taxon>Saprolegniomycetes</taxon>
        <taxon>Saprolegniales</taxon>
        <taxon>Saprolegniaceae</taxon>
        <taxon>Saprolegnia</taxon>
    </lineage>
</organism>
<dbReference type="Proteomes" id="UP000030745">
    <property type="component" value="Unassembled WGS sequence"/>
</dbReference>
<reference evidence="4 5" key="1">
    <citation type="journal article" date="2013" name="PLoS Genet.">
        <title>Distinctive expansion of potential virulence genes in the genome of the oomycete fish pathogen Saprolegnia parasitica.</title>
        <authorList>
            <person name="Jiang R.H."/>
            <person name="de Bruijn I."/>
            <person name="Haas B.J."/>
            <person name="Belmonte R."/>
            <person name="Lobach L."/>
            <person name="Christie J."/>
            <person name="van den Ackerveken G."/>
            <person name="Bottin A."/>
            <person name="Bulone V."/>
            <person name="Diaz-Moreno S.M."/>
            <person name="Dumas B."/>
            <person name="Fan L."/>
            <person name="Gaulin E."/>
            <person name="Govers F."/>
            <person name="Grenville-Briggs L.J."/>
            <person name="Horner N.R."/>
            <person name="Levin J.Z."/>
            <person name="Mammella M."/>
            <person name="Meijer H.J."/>
            <person name="Morris P."/>
            <person name="Nusbaum C."/>
            <person name="Oome S."/>
            <person name="Phillips A.J."/>
            <person name="van Rooyen D."/>
            <person name="Rzeszutek E."/>
            <person name="Saraiva M."/>
            <person name="Secombes C.J."/>
            <person name="Seidl M.F."/>
            <person name="Snel B."/>
            <person name="Stassen J.H."/>
            <person name="Sykes S."/>
            <person name="Tripathy S."/>
            <person name="van den Berg H."/>
            <person name="Vega-Arreguin J.C."/>
            <person name="Wawra S."/>
            <person name="Young S.K."/>
            <person name="Zeng Q."/>
            <person name="Dieguez-Uribeondo J."/>
            <person name="Russ C."/>
            <person name="Tyler B.M."/>
            <person name="van West P."/>
        </authorList>
    </citation>
    <scope>NUCLEOTIDE SEQUENCE [LARGE SCALE GENOMIC DNA]</scope>
    <source>
        <strain evidence="4 5">CBS 223.65</strain>
    </source>
</reference>
<dbReference type="Pfam" id="PF13359">
    <property type="entry name" value="DDE_Tnp_4"/>
    <property type="match status" value="1"/>
</dbReference>
<feature type="domain" description="DDE Tnp4" evidence="3">
    <location>
        <begin position="2"/>
        <end position="76"/>
    </location>
</feature>
<keyword evidence="5" id="KW-1185">Reference proteome</keyword>
<sequence>MLAMSRILFEFQEDEVLRDYCMCNDPAYGCRARLACPFSSVRPGSPKADFNTKMSSVRESVEWSFGLIKGQWGYINYDKKIKLWLTAVLLTNCRTCLEPTGTPISKNFSVNPPSIDTNLPLD</sequence>
<dbReference type="OrthoDB" id="71298at2759"/>
<comment type="cofactor">
    <cofactor evidence="1">
        <name>a divalent metal cation</name>
        <dbReference type="ChEBI" id="CHEBI:60240"/>
    </cofactor>
</comment>
<dbReference type="InterPro" id="IPR027806">
    <property type="entry name" value="HARBI1_dom"/>
</dbReference>
<evidence type="ECO:0000313" key="4">
    <source>
        <dbReference type="EMBL" id="KDO20011.1"/>
    </source>
</evidence>
<evidence type="ECO:0000259" key="3">
    <source>
        <dbReference type="Pfam" id="PF13359"/>
    </source>
</evidence>
<dbReference type="STRING" id="695850.A0A067C0A9"/>
<dbReference type="GO" id="GO:0046872">
    <property type="term" value="F:metal ion binding"/>
    <property type="evidence" value="ECO:0007669"/>
    <property type="project" value="UniProtKB-KW"/>
</dbReference>
<dbReference type="GeneID" id="24135984"/>
<dbReference type="OMA" id="YYRVAVL"/>
<evidence type="ECO:0000313" key="5">
    <source>
        <dbReference type="Proteomes" id="UP000030745"/>
    </source>
</evidence>
<evidence type="ECO:0000256" key="2">
    <source>
        <dbReference type="ARBA" id="ARBA00022723"/>
    </source>
</evidence>
<proteinExistence type="predicted"/>
<evidence type="ECO:0000256" key="1">
    <source>
        <dbReference type="ARBA" id="ARBA00001968"/>
    </source>
</evidence>
<dbReference type="AlphaFoldDB" id="A0A067C0A9"/>
<accession>A0A067C0A9</accession>
<gene>
    <name evidence="4" type="ORF">SPRG_14159</name>
</gene>
<dbReference type="VEuPathDB" id="FungiDB:SPRG_14159"/>
<protein>
    <recommendedName>
        <fullName evidence="3">DDE Tnp4 domain-containing protein</fullName>
    </recommendedName>
</protein>
<name>A0A067C0A9_SAPPC</name>
<dbReference type="RefSeq" id="XP_012209247.1">
    <property type="nucleotide sequence ID" value="XM_012353857.1"/>
</dbReference>